<evidence type="ECO:0000256" key="1">
    <source>
        <dbReference type="SAM" id="Phobius"/>
    </source>
</evidence>
<evidence type="ECO:0000313" key="3">
    <source>
        <dbReference type="Proteomes" id="UP000322699"/>
    </source>
</evidence>
<feature type="transmembrane region" description="Helical" evidence="1">
    <location>
        <begin position="6"/>
        <end position="26"/>
    </location>
</feature>
<name>A0A5B1CMZ5_9BACT</name>
<evidence type="ECO:0000313" key="2">
    <source>
        <dbReference type="EMBL" id="KAA1262567.1"/>
    </source>
</evidence>
<comment type="caution">
    <text evidence="2">The sequence shown here is derived from an EMBL/GenBank/DDBJ whole genome shotgun (WGS) entry which is preliminary data.</text>
</comment>
<keyword evidence="1" id="KW-0472">Membrane</keyword>
<keyword evidence="3" id="KW-1185">Reference proteome</keyword>
<dbReference type="Proteomes" id="UP000322699">
    <property type="component" value="Unassembled WGS sequence"/>
</dbReference>
<sequence length="29" mass="3174">MNVDAMHAALGLSFTFVWLLVGQILVGNR</sequence>
<keyword evidence="1" id="KW-1133">Transmembrane helix</keyword>
<proteinExistence type="predicted"/>
<dbReference type="EMBL" id="VRLW01000001">
    <property type="protein sequence ID" value="KAA1262567.1"/>
    <property type="molecule type" value="Genomic_DNA"/>
</dbReference>
<reference evidence="2 3" key="1">
    <citation type="submission" date="2019-08" db="EMBL/GenBank/DDBJ databases">
        <title>Deep-cultivation of Planctomycetes and their phenomic and genomic characterization uncovers novel biology.</title>
        <authorList>
            <person name="Wiegand S."/>
            <person name="Jogler M."/>
            <person name="Boedeker C."/>
            <person name="Pinto D."/>
            <person name="Vollmers J."/>
            <person name="Rivas-Marin E."/>
            <person name="Kohn T."/>
            <person name="Peeters S.H."/>
            <person name="Heuer A."/>
            <person name="Rast P."/>
            <person name="Oberbeckmann S."/>
            <person name="Bunk B."/>
            <person name="Jeske O."/>
            <person name="Meyerdierks A."/>
            <person name="Storesund J.E."/>
            <person name="Kallscheuer N."/>
            <person name="Luecker S."/>
            <person name="Lage O.M."/>
            <person name="Pohl T."/>
            <person name="Merkel B.J."/>
            <person name="Hornburger P."/>
            <person name="Mueller R.-W."/>
            <person name="Bruemmer F."/>
            <person name="Labrenz M."/>
            <person name="Spormann A.M."/>
            <person name="Op Den Camp H."/>
            <person name="Overmann J."/>
            <person name="Amann R."/>
            <person name="Jetten M.S.M."/>
            <person name="Mascher T."/>
            <person name="Medema M.H."/>
            <person name="Devos D.P."/>
            <person name="Kaster A.-K."/>
            <person name="Ovreas L."/>
            <person name="Rohde M."/>
            <person name="Galperin M.Y."/>
            <person name="Jogler C."/>
        </authorList>
    </citation>
    <scope>NUCLEOTIDE SEQUENCE [LARGE SCALE GENOMIC DNA]</scope>
    <source>
        <strain evidence="2 3">LF1</strain>
    </source>
</reference>
<dbReference type="AlphaFoldDB" id="A0A5B1CMZ5"/>
<gene>
    <name evidence="2" type="ORF">LF1_51340</name>
</gene>
<keyword evidence="1" id="KW-0812">Transmembrane</keyword>
<accession>A0A5B1CMZ5</accession>
<protein>
    <submittedName>
        <fullName evidence="2">Uncharacterized protein</fullName>
    </submittedName>
</protein>
<organism evidence="2 3">
    <name type="scientific">Rubripirellula obstinata</name>
    <dbReference type="NCBI Taxonomy" id="406547"/>
    <lineage>
        <taxon>Bacteria</taxon>
        <taxon>Pseudomonadati</taxon>
        <taxon>Planctomycetota</taxon>
        <taxon>Planctomycetia</taxon>
        <taxon>Pirellulales</taxon>
        <taxon>Pirellulaceae</taxon>
        <taxon>Rubripirellula</taxon>
    </lineage>
</organism>